<dbReference type="Gene3D" id="2.40.50.140">
    <property type="entry name" value="Nucleic acid-binding proteins"/>
    <property type="match status" value="1"/>
</dbReference>
<comment type="caution">
    <text evidence="10">The sequence shown here is derived from an EMBL/GenBank/DDBJ whole genome shotgun (WGS) entry which is preliminary data.</text>
</comment>
<dbReference type="InterPro" id="IPR002171">
    <property type="entry name" value="Ribosomal_uL2"/>
</dbReference>
<dbReference type="GO" id="GO:0003735">
    <property type="term" value="F:structural constituent of ribosome"/>
    <property type="evidence" value="ECO:0007669"/>
    <property type="project" value="InterPro"/>
</dbReference>
<dbReference type="GO" id="GO:0002181">
    <property type="term" value="P:cytoplasmic translation"/>
    <property type="evidence" value="ECO:0007669"/>
    <property type="project" value="TreeGrafter"/>
</dbReference>
<feature type="region of interest" description="Disordered" evidence="7">
    <location>
        <begin position="1"/>
        <end position="37"/>
    </location>
</feature>
<dbReference type="GO" id="GO:0019843">
    <property type="term" value="F:rRNA binding"/>
    <property type="evidence" value="ECO:0007669"/>
    <property type="project" value="UniProtKB-UniRule"/>
</dbReference>
<comment type="similarity">
    <text evidence="1 6">Belongs to the universal ribosomal protein uL2 family.</text>
</comment>
<evidence type="ECO:0000256" key="4">
    <source>
        <dbReference type="ARBA" id="ARBA00022980"/>
    </source>
</evidence>
<evidence type="ECO:0000259" key="8">
    <source>
        <dbReference type="SMART" id="SM01382"/>
    </source>
</evidence>
<comment type="function">
    <text evidence="6">One of the primary rRNA binding proteins. Required for association of the 30S and 50S subunits to form the 70S ribosome, for tRNA binding and peptide bond formation. It has been suggested to have peptidyltransferase activity; this is somewhat controversial. Makes several contacts with the 16S rRNA in the 70S ribosome.</text>
</comment>
<gene>
    <name evidence="10" type="primary">rpl2p</name>
    <name evidence="6" type="synonym">rpl2</name>
    <name evidence="10" type="ORF">AKJ43_01510</name>
</gene>
<evidence type="ECO:0000256" key="6">
    <source>
        <dbReference type="HAMAP-Rule" id="MF_01320"/>
    </source>
</evidence>
<dbReference type="InterPro" id="IPR014722">
    <property type="entry name" value="Rib_uL2_dom2"/>
</dbReference>
<dbReference type="SUPFAM" id="SSF50104">
    <property type="entry name" value="Translation proteins SH3-like domain"/>
    <property type="match status" value="1"/>
</dbReference>
<dbReference type="NCBIfam" id="NF007180">
    <property type="entry name" value="PRK09612.1"/>
    <property type="match status" value="1"/>
</dbReference>
<reference evidence="10 11" key="1">
    <citation type="journal article" date="2016" name="Sci. Rep.">
        <title>Metabolic traits of an uncultured archaeal lineage -MSBL1- from brine pools of the Red Sea.</title>
        <authorList>
            <person name="Mwirichia R."/>
            <person name="Alam I."/>
            <person name="Rashid M."/>
            <person name="Vinu M."/>
            <person name="Ba-Alawi W."/>
            <person name="Anthony Kamau A."/>
            <person name="Kamanda Ngugi D."/>
            <person name="Goker M."/>
            <person name="Klenk H.P."/>
            <person name="Bajic V."/>
            <person name="Stingl U."/>
        </authorList>
    </citation>
    <scope>NUCLEOTIDE SEQUENCE [LARGE SCALE GENOMIC DNA]</scope>
    <source>
        <strain evidence="10">SCGC-AAA261D19</strain>
    </source>
</reference>
<evidence type="ECO:0000256" key="7">
    <source>
        <dbReference type="SAM" id="MobiDB-lite"/>
    </source>
</evidence>
<dbReference type="InterPro" id="IPR023672">
    <property type="entry name" value="Ribosomal_uL2_arc_euk"/>
</dbReference>
<dbReference type="PANTHER" id="PTHR13691:SF16">
    <property type="entry name" value="LARGE RIBOSOMAL SUBUNIT PROTEIN UL2"/>
    <property type="match status" value="1"/>
</dbReference>
<dbReference type="Proteomes" id="UP000070400">
    <property type="component" value="Unassembled WGS sequence"/>
</dbReference>
<dbReference type="SMART" id="SM01383">
    <property type="entry name" value="Ribosomal_L2"/>
    <property type="match status" value="1"/>
</dbReference>
<evidence type="ECO:0000256" key="5">
    <source>
        <dbReference type="ARBA" id="ARBA00023274"/>
    </source>
</evidence>
<proteinExistence type="inferred from homology"/>
<dbReference type="PIRSF" id="PIRSF002158">
    <property type="entry name" value="Ribosomal_L2"/>
    <property type="match status" value="1"/>
</dbReference>
<name>A0A133V7W4_9EURY</name>
<feature type="compositionally biased region" description="Basic residues" evidence="7">
    <location>
        <begin position="205"/>
        <end position="216"/>
    </location>
</feature>
<dbReference type="InterPro" id="IPR008991">
    <property type="entry name" value="Translation_prot_SH3-like_sf"/>
</dbReference>
<dbReference type="PANTHER" id="PTHR13691">
    <property type="entry name" value="RIBOSOMAL PROTEIN L2"/>
    <property type="match status" value="1"/>
</dbReference>
<dbReference type="EMBL" id="LHXX01000013">
    <property type="protein sequence ID" value="KXB02550.1"/>
    <property type="molecule type" value="Genomic_DNA"/>
</dbReference>
<protein>
    <recommendedName>
        <fullName evidence="6">Large ribosomal subunit protein uL2</fullName>
    </recommendedName>
</protein>
<dbReference type="Pfam" id="PF03947">
    <property type="entry name" value="Ribosomal_L2_C"/>
    <property type="match status" value="1"/>
</dbReference>
<feature type="region of interest" description="Disordered" evidence="7">
    <location>
        <begin position="201"/>
        <end position="236"/>
    </location>
</feature>
<dbReference type="FunFam" id="2.30.30.30:FF:000001">
    <property type="entry name" value="50S ribosomal protein L2"/>
    <property type="match status" value="1"/>
</dbReference>
<dbReference type="SUPFAM" id="SSF50249">
    <property type="entry name" value="Nucleic acid-binding proteins"/>
    <property type="match status" value="1"/>
</dbReference>
<dbReference type="Pfam" id="PF00181">
    <property type="entry name" value="Ribosomal_L2_N"/>
    <property type="match status" value="1"/>
</dbReference>
<sequence length="236" mass="24807">MGKRIRAQRIGRGSPRYKARTAKKRGKAELPPAPKEGAKARVVDILHDPGRTAPVARVRYADGEERLVLAPEGVKVGDVIGCGISASIKPGNTLSLAEIPEGTPIHNIESQPGAGGKFARASGVHATVLAHDVGQSIIRMPSGEIRSINPNCRATIGVVAGGGRKEKPLVKAGKKHKAMTAKGKHYPHVSGVAMNVVDHPFGSGRGRHAGRPRTVPRHAPPGQKVGLISARKTGRK</sequence>
<dbReference type="InterPro" id="IPR012340">
    <property type="entry name" value="NA-bd_OB-fold"/>
</dbReference>
<keyword evidence="11" id="KW-1185">Reference proteome</keyword>
<dbReference type="FunFam" id="4.10.950.10:FF:000002">
    <property type="entry name" value="60S ribosomal protein L2"/>
    <property type="match status" value="1"/>
</dbReference>
<evidence type="ECO:0000256" key="1">
    <source>
        <dbReference type="ARBA" id="ARBA00005636"/>
    </source>
</evidence>
<dbReference type="GO" id="GO:0022625">
    <property type="term" value="C:cytosolic large ribosomal subunit"/>
    <property type="evidence" value="ECO:0007669"/>
    <property type="project" value="TreeGrafter"/>
</dbReference>
<keyword evidence="2 6" id="KW-0699">rRNA-binding</keyword>
<evidence type="ECO:0000256" key="2">
    <source>
        <dbReference type="ARBA" id="ARBA00022730"/>
    </source>
</evidence>
<keyword evidence="4 6" id="KW-0689">Ribosomal protein</keyword>
<evidence type="ECO:0000256" key="3">
    <source>
        <dbReference type="ARBA" id="ARBA00022884"/>
    </source>
</evidence>
<organism evidence="10 11">
    <name type="scientific">candidate division MSBL1 archaeon SCGC-AAA261D19</name>
    <dbReference type="NCBI Taxonomy" id="1698273"/>
    <lineage>
        <taxon>Archaea</taxon>
        <taxon>Methanobacteriati</taxon>
        <taxon>Methanobacteriota</taxon>
        <taxon>candidate division MSBL1</taxon>
    </lineage>
</organism>
<evidence type="ECO:0000259" key="9">
    <source>
        <dbReference type="SMART" id="SM01383"/>
    </source>
</evidence>
<evidence type="ECO:0000313" key="11">
    <source>
        <dbReference type="Proteomes" id="UP000070400"/>
    </source>
</evidence>
<feature type="domain" description="Large ribosomal subunit protein uL2 RNA-binding" evidence="9">
    <location>
        <begin position="11"/>
        <end position="82"/>
    </location>
</feature>
<comment type="subunit">
    <text evidence="6">Part of the 50S ribosomal subunit. Forms a bridge to the 30S subunit in the 70S ribosome.</text>
</comment>
<dbReference type="AlphaFoldDB" id="A0A133V7W4"/>
<feature type="compositionally biased region" description="Basic residues" evidence="7">
    <location>
        <begin position="1"/>
        <end position="26"/>
    </location>
</feature>
<dbReference type="InterPro" id="IPR022669">
    <property type="entry name" value="Ribosomal_uL2_C"/>
</dbReference>
<dbReference type="SMART" id="SM01382">
    <property type="entry name" value="Ribosomal_L2_C"/>
    <property type="match status" value="1"/>
</dbReference>
<dbReference type="InterPro" id="IPR014726">
    <property type="entry name" value="Ribosomal_uL2_dom3"/>
</dbReference>
<keyword evidence="3 6" id="KW-0694">RNA-binding</keyword>
<dbReference type="Gene3D" id="2.30.30.30">
    <property type="match status" value="1"/>
</dbReference>
<feature type="domain" description="Large ribosomal subunit protein uL2 C-terminal" evidence="8">
    <location>
        <begin position="88"/>
        <end position="221"/>
    </location>
</feature>
<dbReference type="Gene3D" id="4.10.950.10">
    <property type="entry name" value="Ribosomal protein L2, domain 3"/>
    <property type="match status" value="1"/>
</dbReference>
<dbReference type="PATRIC" id="fig|1698273.3.peg.143"/>
<accession>A0A133V7W4</accession>
<evidence type="ECO:0000313" key="10">
    <source>
        <dbReference type="EMBL" id="KXB02550.1"/>
    </source>
</evidence>
<dbReference type="HAMAP" id="MF_01320_A">
    <property type="entry name" value="Ribosomal_uL2_A"/>
    <property type="match status" value="1"/>
</dbReference>
<dbReference type="InterPro" id="IPR022666">
    <property type="entry name" value="Ribosomal_uL2_RNA-bd_dom"/>
</dbReference>
<keyword evidence="5 6" id="KW-0687">Ribonucleoprotein</keyword>